<feature type="transmembrane region" description="Helical" evidence="1">
    <location>
        <begin position="7"/>
        <end position="25"/>
    </location>
</feature>
<keyword evidence="1" id="KW-0472">Membrane</keyword>
<gene>
    <name evidence="2" type="ORF">EUGRSUZ_K03290</name>
</gene>
<keyword evidence="1" id="KW-0812">Transmembrane</keyword>
<organism evidence="2">
    <name type="scientific">Eucalyptus grandis</name>
    <name type="common">Flooded gum</name>
    <dbReference type="NCBI Taxonomy" id="71139"/>
    <lineage>
        <taxon>Eukaryota</taxon>
        <taxon>Viridiplantae</taxon>
        <taxon>Streptophyta</taxon>
        <taxon>Embryophyta</taxon>
        <taxon>Tracheophyta</taxon>
        <taxon>Spermatophyta</taxon>
        <taxon>Magnoliopsida</taxon>
        <taxon>eudicotyledons</taxon>
        <taxon>Gunneridae</taxon>
        <taxon>Pentapetalae</taxon>
        <taxon>rosids</taxon>
        <taxon>malvids</taxon>
        <taxon>Myrtales</taxon>
        <taxon>Myrtaceae</taxon>
        <taxon>Myrtoideae</taxon>
        <taxon>Eucalypteae</taxon>
        <taxon>Eucalyptus</taxon>
    </lineage>
</organism>
<dbReference type="AlphaFoldDB" id="A0A059A7U7"/>
<dbReference type="EMBL" id="KK198763">
    <property type="protein sequence ID" value="KCW49809.1"/>
    <property type="molecule type" value="Genomic_DNA"/>
</dbReference>
<evidence type="ECO:0000256" key="1">
    <source>
        <dbReference type="SAM" id="Phobius"/>
    </source>
</evidence>
<dbReference type="Gramene" id="KCW49809">
    <property type="protein sequence ID" value="KCW49809"/>
    <property type="gene ID" value="EUGRSUZ_K03290"/>
</dbReference>
<keyword evidence="1" id="KW-1133">Transmembrane helix</keyword>
<reference evidence="2" key="1">
    <citation type="submission" date="2013-07" db="EMBL/GenBank/DDBJ databases">
        <title>The genome of Eucalyptus grandis.</title>
        <authorList>
            <person name="Schmutz J."/>
            <person name="Hayes R."/>
            <person name="Myburg A."/>
            <person name="Tuskan G."/>
            <person name="Grattapaglia D."/>
            <person name="Rokhsar D.S."/>
        </authorList>
    </citation>
    <scope>NUCLEOTIDE SEQUENCE</scope>
    <source>
        <tissue evidence="2">Leaf extractions</tissue>
    </source>
</reference>
<evidence type="ECO:0000313" key="2">
    <source>
        <dbReference type="EMBL" id="KCW49809.1"/>
    </source>
</evidence>
<protein>
    <submittedName>
        <fullName evidence="2">Uncharacterized protein</fullName>
    </submittedName>
</protein>
<accession>A0A059A7U7</accession>
<dbReference type="InParanoid" id="A0A059A7U7"/>
<proteinExistence type="predicted"/>
<name>A0A059A7U7_EUCGR</name>
<sequence>MKTIRHLILVQSTSMFSLFYIFSLVNQKIEDTLNHIKFTKVNPTPILIIIRQYKRVTNSIIGYDVF</sequence>